<evidence type="ECO:0000256" key="2">
    <source>
        <dbReference type="PROSITE-ProRule" id="PRU00108"/>
    </source>
</evidence>
<dbReference type="PANTHER" id="PTHR21596:SF3">
    <property type="entry name" value="FACTOR OF DNA METHYLATION 1-RELATED"/>
    <property type="match status" value="1"/>
</dbReference>
<proteinExistence type="predicted"/>
<name>A0AAD4XW51_9MAGN</name>
<dbReference type="EMBL" id="JAJJMB010002020">
    <property type="protein sequence ID" value="KAI3954264.1"/>
    <property type="molecule type" value="Genomic_DNA"/>
</dbReference>
<feature type="domain" description="Homeobox" evidence="3">
    <location>
        <begin position="3"/>
        <end position="75"/>
    </location>
</feature>
<dbReference type="Proteomes" id="UP001202328">
    <property type="component" value="Unassembled WGS sequence"/>
</dbReference>
<dbReference type="SUPFAM" id="SSF46689">
    <property type="entry name" value="Homeodomain-like"/>
    <property type="match status" value="1"/>
</dbReference>
<gene>
    <name evidence="4" type="ORF">MKW98_018088</name>
</gene>
<organism evidence="4 5">
    <name type="scientific">Papaver atlanticum</name>
    <dbReference type="NCBI Taxonomy" id="357466"/>
    <lineage>
        <taxon>Eukaryota</taxon>
        <taxon>Viridiplantae</taxon>
        <taxon>Streptophyta</taxon>
        <taxon>Embryophyta</taxon>
        <taxon>Tracheophyta</taxon>
        <taxon>Spermatophyta</taxon>
        <taxon>Magnoliopsida</taxon>
        <taxon>Ranunculales</taxon>
        <taxon>Papaveraceae</taxon>
        <taxon>Papaveroideae</taxon>
        <taxon>Papaver</taxon>
    </lineage>
</organism>
<keyword evidence="2" id="KW-0238">DNA-binding</keyword>
<feature type="DNA-binding region" description="Homeobox" evidence="2">
    <location>
        <begin position="5"/>
        <end position="76"/>
    </location>
</feature>
<dbReference type="Pfam" id="PF03469">
    <property type="entry name" value="XH"/>
    <property type="match status" value="1"/>
</dbReference>
<evidence type="ECO:0000313" key="5">
    <source>
        <dbReference type="Proteomes" id="UP001202328"/>
    </source>
</evidence>
<dbReference type="GO" id="GO:0080188">
    <property type="term" value="P:gene silencing by siRNA-directed DNA methylation"/>
    <property type="evidence" value="ECO:0007669"/>
    <property type="project" value="InterPro"/>
</dbReference>
<sequence length="224" mass="26335">MEGKIKRTRRTKTKYELEIINKAYHENSNLESHDKEDLERRVNLFNSANSNLQSRLSWLQITQWWSHNDRKKQRIEASNSDCPVSRRSTSSLLPLRNVDCRQVPVQKLKEREGLLDHLKRKLRKKDDRIEDLETNYNAVLVKERERTHELLEGRRELINGLSGAGPSRRHIGVQRMGELDNRPFHQVCPDPVNAALLCTTWVEKIEDPRWHPFKVVAVGSNKFQ</sequence>
<dbReference type="GO" id="GO:0005634">
    <property type="term" value="C:nucleus"/>
    <property type="evidence" value="ECO:0007669"/>
    <property type="project" value="UniProtKB-SubCell"/>
</dbReference>
<dbReference type="PANTHER" id="PTHR21596">
    <property type="entry name" value="RIBONUCLEASE P SUBUNIT P38"/>
    <property type="match status" value="1"/>
</dbReference>
<keyword evidence="5" id="KW-1185">Reference proteome</keyword>
<dbReference type="InterPro" id="IPR005379">
    <property type="entry name" value="FDM1-5/IDN2_XH"/>
</dbReference>
<keyword evidence="2" id="KW-0539">Nucleus</keyword>
<evidence type="ECO:0000256" key="1">
    <source>
        <dbReference type="ARBA" id="ARBA00004123"/>
    </source>
</evidence>
<dbReference type="GO" id="GO:0003677">
    <property type="term" value="F:DNA binding"/>
    <property type="evidence" value="ECO:0007669"/>
    <property type="project" value="UniProtKB-UniRule"/>
</dbReference>
<dbReference type="InterPro" id="IPR009057">
    <property type="entry name" value="Homeodomain-like_sf"/>
</dbReference>
<evidence type="ECO:0000259" key="3">
    <source>
        <dbReference type="PROSITE" id="PS50071"/>
    </source>
</evidence>
<dbReference type="InterPro" id="IPR045177">
    <property type="entry name" value="FDM1-5/IDN2"/>
</dbReference>
<comment type="caution">
    <text evidence="4">The sequence shown here is derived from an EMBL/GenBank/DDBJ whole genome shotgun (WGS) entry which is preliminary data.</text>
</comment>
<dbReference type="PROSITE" id="PS50071">
    <property type="entry name" value="HOMEOBOX_2"/>
    <property type="match status" value="1"/>
</dbReference>
<protein>
    <recommendedName>
        <fullName evidence="3">Homeobox domain-containing protein</fullName>
    </recommendedName>
</protein>
<accession>A0AAD4XW51</accession>
<keyword evidence="2" id="KW-0371">Homeobox</keyword>
<comment type="subcellular location">
    <subcellularLocation>
        <location evidence="1 2">Nucleus</location>
    </subcellularLocation>
</comment>
<evidence type="ECO:0000313" key="4">
    <source>
        <dbReference type="EMBL" id="KAI3954264.1"/>
    </source>
</evidence>
<dbReference type="InterPro" id="IPR001356">
    <property type="entry name" value="HD"/>
</dbReference>
<feature type="non-terminal residue" evidence="4">
    <location>
        <position position="224"/>
    </location>
</feature>
<dbReference type="AlphaFoldDB" id="A0AAD4XW51"/>
<reference evidence="4" key="1">
    <citation type="submission" date="2022-04" db="EMBL/GenBank/DDBJ databases">
        <title>A functionally conserved STORR gene fusion in Papaver species that diverged 16.8 million years ago.</title>
        <authorList>
            <person name="Catania T."/>
        </authorList>
    </citation>
    <scope>NUCLEOTIDE SEQUENCE</scope>
    <source>
        <strain evidence="4">S-188037</strain>
    </source>
</reference>